<feature type="transmembrane region" description="Helical" evidence="1">
    <location>
        <begin position="52"/>
        <end position="70"/>
    </location>
</feature>
<keyword evidence="1" id="KW-0812">Transmembrane</keyword>
<keyword evidence="1" id="KW-0472">Membrane</keyword>
<feature type="transmembrane region" description="Helical" evidence="1">
    <location>
        <begin position="5"/>
        <end position="23"/>
    </location>
</feature>
<evidence type="ECO:0000313" key="2">
    <source>
        <dbReference type="EMBL" id="EPR73722.1"/>
    </source>
</evidence>
<gene>
    <name evidence="2" type="ORF">ADIWIN_1359</name>
</gene>
<sequence length="274" mass="31835">MKDQIALASQLLLFMLGSYVFILAEEHKLWKILVLFFGLIAWLFFRNKTKHPIIWIVFFVLLTIDLFYSYFWVANHHFMLVFMVLSVILFSYHKQSDILLKNIQLLLVIVLLASVMQKITSKQFMSGDFYYHAINLGGLFKFFFTIFPESLEIAKSNSESLTTLKELNPNLTEHIVLKDVFPNLSFVSRVFAWLTVIFEFLVAVAILWKPKKIGTHIIFIILLFGILFTRLETGFVSLLAISGLYLCKNIKLKLLYVLIILGCITLIITKFGYH</sequence>
<evidence type="ECO:0000313" key="3">
    <source>
        <dbReference type="Proteomes" id="UP000014962"/>
    </source>
</evidence>
<feature type="transmembrane region" description="Helical" evidence="1">
    <location>
        <begin position="254"/>
        <end position="273"/>
    </location>
</feature>
<dbReference type="STRING" id="641526.ADIWIN_1359"/>
<proteinExistence type="predicted"/>
<feature type="transmembrane region" description="Helical" evidence="1">
    <location>
        <begin position="76"/>
        <end position="92"/>
    </location>
</feature>
<protein>
    <submittedName>
        <fullName evidence="2">Uncharacterized protein</fullName>
    </submittedName>
</protein>
<dbReference type="eggNOG" id="ENOG5033I5D">
    <property type="taxonomic scope" value="Bacteria"/>
</dbReference>
<keyword evidence="1" id="KW-1133">Transmembrane helix</keyword>
<name>S7VWI4_9FLAO</name>
<organism evidence="2 3">
    <name type="scientific">Winogradskyella psychrotolerans RS-3</name>
    <dbReference type="NCBI Taxonomy" id="641526"/>
    <lineage>
        <taxon>Bacteria</taxon>
        <taxon>Pseudomonadati</taxon>
        <taxon>Bacteroidota</taxon>
        <taxon>Flavobacteriia</taxon>
        <taxon>Flavobacteriales</taxon>
        <taxon>Flavobacteriaceae</taxon>
        <taxon>Winogradskyella</taxon>
    </lineage>
</organism>
<feature type="transmembrane region" description="Helical" evidence="1">
    <location>
        <begin position="29"/>
        <end position="45"/>
    </location>
</feature>
<dbReference type="Proteomes" id="UP000014962">
    <property type="component" value="Unassembled WGS sequence"/>
</dbReference>
<dbReference type="AlphaFoldDB" id="S7VWI4"/>
<feature type="transmembrane region" description="Helical" evidence="1">
    <location>
        <begin position="214"/>
        <end position="247"/>
    </location>
</feature>
<feature type="transmembrane region" description="Helical" evidence="1">
    <location>
        <begin position="190"/>
        <end position="208"/>
    </location>
</feature>
<evidence type="ECO:0000256" key="1">
    <source>
        <dbReference type="SAM" id="Phobius"/>
    </source>
</evidence>
<feature type="transmembrane region" description="Helical" evidence="1">
    <location>
        <begin position="99"/>
        <end position="117"/>
    </location>
</feature>
<accession>S7VWI4</accession>
<dbReference type="EMBL" id="ATMR01000089">
    <property type="protein sequence ID" value="EPR73722.1"/>
    <property type="molecule type" value="Genomic_DNA"/>
</dbReference>
<keyword evidence="3" id="KW-1185">Reference proteome</keyword>
<comment type="caution">
    <text evidence="2">The sequence shown here is derived from an EMBL/GenBank/DDBJ whole genome shotgun (WGS) entry which is preliminary data.</text>
</comment>
<reference evidence="2 3" key="1">
    <citation type="journal article" date="2013" name="Genome Announc.">
        <title>Draft Genome Sequence of Winogradskyella psychrotolerans RS-3T, Isolated from the Marine Transect of Kongsfjorden, Ny-Alesund, Svalbard, Arctic Ocean.</title>
        <authorList>
            <person name="Kumar Pinnaka A."/>
            <person name="Ara S."/>
            <person name="Singh A."/>
            <person name="Shivaji S."/>
        </authorList>
    </citation>
    <scope>NUCLEOTIDE SEQUENCE [LARGE SCALE GENOMIC DNA]</scope>
    <source>
        <strain evidence="2 3">RS-3</strain>
    </source>
</reference>